<dbReference type="Gene3D" id="2.60.40.1090">
    <property type="entry name" value="Fimbrial-type adhesion domain"/>
    <property type="match status" value="1"/>
</dbReference>
<organism evidence="3">
    <name type="scientific">Serratia symbiotica SCt-VLC</name>
    <dbReference type="NCBI Taxonomy" id="1347341"/>
    <lineage>
        <taxon>Bacteria</taxon>
        <taxon>Pseudomonadati</taxon>
        <taxon>Pseudomonadota</taxon>
        <taxon>Gammaproteobacteria</taxon>
        <taxon>Enterobacterales</taxon>
        <taxon>Yersiniaceae</taxon>
        <taxon>Serratia</taxon>
        <taxon>Serratia symbiotica</taxon>
    </lineage>
</organism>
<name>A0A068RD61_9GAMM</name>
<dbReference type="InterPro" id="IPR036937">
    <property type="entry name" value="Adhesion_dom_fimbrial_sf"/>
</dbReference>
<dbReference type="Pfam" id="PF00419">
    <property type="entry name" value="Fimbrial"/>
    <property type="match status" value="1"/>
</dbReference>
<dbReference type="RefSeq" id="WP_061770867.1">
    <property type="nucleotide sequence ID" value="NZ_FR904238.1"/>
</dbReference>
<dbReference type="InterPro" id="IPR050263">
    <property type="entry name" value="Bact_Fimbrial_Adh_Pro"/>
</dbReference>
<dbReference type="PANTHER" id="PTHR33420">
    <property type="entry name" value="FIMBRIAL SUBUNIT ELFA-RELATED"/>
    <property type="match status" value="1"/>
</dbReference>
<feature type="chain" id="PRO_5001655037" evidence="1">
    <location>
        <begin position="23"/>
        <end position="183"/>
    </location>
</feature>
<evidence type="ECO:0000313" key="3">
    <source>
        <dbReference type="EMBL" id="CDG48810.1"/>
    </source>
</evidence>
<dbReference type="PANTHER" id="PTHR33420:SF11">
    <property type="entry name" value="FIMBRIAL-LIKE PROTEIN"/>
    <property type="match status" value="1"/>
</dbReference>
<accession>A0A068RD61</accession>
<dbReference type="SUPFAM" id="SSF49401">
    <property type="entry name" value="Bacterial adhesins"/>
    <property type="match status" value="1"/>
</dbReference>
<feature type="domain" description="Fimbrial-type adhesion" evidence="2">
    <location>
        <begin position="30"/>
        <end position="182"/>
    </location>
</feature>
<dbReference type="OrthoDB" id="6522787at2"/>
<sequence>MTTHFWAALLIMLSVCSMAALAKDQGHGKISLGGEIVETPCGIAGENVDQSVDFGLISMSDAAQGAQPVLVGSRRNVEIKLINCVLASRVRPGLLYRTANITFDGIADSLDPELLGVYGEAQGIAIELLTSTGAPIPLGSTTADYLSVAGDNTLRFGTQLRIHPDKARAGRFSSLARLTLSYL</sequence>
<evidence type="ECO:0000256" key="1">
    <source>
        <dbReference type="SAM" id="SignalP"/>
    </source>
</evidence>
<protein>
    <submittedName>
        <fullName evidence="3">Fimbrial domain-containing protein</fullName>
    </submittedName>
</protein>
<dbReference type="InterPro" id="IPR000259">
    <property type="entry name" value="Adhesion_dom_fimbrial"/>
</dbReference>
<dbReference type="GO" id="GO:0043709">
    <property type="term" value="P:cell adhesion involved in single-species biofilm formation"/>
    <property type="evidence" value="ECO:0007669"/>
    <property type="project" value="TreeGrafter"/>
</dbReference>
<feature type="signal peptide" evidence="1">
    <location>
        <begin position="1"/>
        <end position="22"/>
    </location>
</feature>
<dbReference type="InterPro" id="IPR008966">
    <property type="entry name" value="Adhesion_dom_sf"/>
</dbReference>
<keyword evidence="1" id="KW-0732">Signal</keyword>
<proteinExistence type="predicted"/>
<reference evidence="3" key="2">
    <citation type="journal article" date="2014" name="Genome Biol. Evol.">
        <title>Settling down: the genome of Serratia symbiotica from the aphid Cinara tujafilina zooms in on the process of accommodation to a cooperative intracellular life.</title>
        <authorList>
            <person name="Manzano-Marin A."/>
            <person name="Latorre A."/>
        </authorList>
    </citation>
    <scope>NUCLEOTIDE SEQUENCE</scope>
    <source>
        <strain evidence="3">SCt-VLC</strain>
    </source>
</reference>
<gene>
    <name evidence="3" type="ORF">SCTVLC_2145</name>
</gene>
<evidence type="ECO:0000259" key="2">
    <source>
        <dbReference type="Pfam" id="PF00419"/>
    </source>
</evidence>
<dbReference type="EMBL" id="FR904238">
    <property type="protein sequence ID" value="CDG48810.1"/>
    <property type="molecule type" value="Genomic_DNA"/>
</dbReference>
<dbReference type="AlphaFoldDB" id="A0A068RD61"/>
<reference evidence="3" key="1">
    <citation type="submission" date="2013-06" db="EMBL/GenBank/DDBJ databases">
        <authorList>
            <person name="Mazano-Marin A."/>
        </authorList>
    </citation>
    <scope>NUCLEOTIDE SEQUENCE</scope>
    <source>
        <strain evidence="3">SCt-VLC</strain>
    </source>
</reference>
<dbReference type="GO" id="GO:0009289">
    <property type="term" value="C:pilus"/>
    <property type="evidence" value="ECO:0007669"/>
    <property type="project" value="InterPro"/>
</dbReference>